<keyword evidence="2" id="KW-1185">Reference proteome</keyword>
<protein>
    <submittedName>
        <fullName evidence="1">Uncharacterized protein</fullName>
    </submittedName>
</protein>
<name>A0A557XW81_9MYCO</name>
<accession>A0A557XW81</accession>
<reference evidence="1 2" key="1">
    <citation type="submission" date="2019-07" db="EMBL/GenBank/DDBJ databases">
        <title>New Mycobacterium species.</title>
        <authorList>
            <person name="Tortoli E."/>
            <person name="Ghielmetti G."/>
            <person name="Friedel U."/>
            <person name="Trovato A."/>
        </authorList>
    </citation>
    <scope>NUCLEOTIDE SEQUENCE [LARGE SCALE GENOMIC DNA]</scope>
    <source>
        <strain evidence="1 2">16-83</strain>
    </source>
</reference>
<proteinExistence type="predicted"/>
<dbReference type="OrthoDB" id="4496336at2"/>
<evidence type="ECO:0000313" key="1">
    <source>
        <dbReference type="EMBL" id="TVS90302.1"/>
    </source>
</evidence>
<dbReference type="Proteomes" id="UP000320513">
    <property type="component" value="Unassembled WGS sequence"/>
</dbReference>
<dbReference type="EMBL" id="VMQU01000033">
    <property type="protein sequence ID" value="TVS90302.1"/>
    <property type="molecule type" value="Genomic_DNA"/>
</dbReference>
<comment type="caution">
    <text evidence="1">The sequence shown here is derived from an EMBL/GenBank/DDBJ whole genome shotgun (WGS) entry which is preliminary data.</text>
</comment>
<organism evidence="1 2">
    <name type="scientific">Mycobacterium helveticum</name>
    <dbReference type="NCBI Taxonomy" id="2592811"/>
    <lineage>
        <taxon>Bacteria</taxon>
        <taxon>Bacillati</taxon>
        <taxon>Actinomycetota</taxon>
        <taxon>Actinomycetes</taxon>
        <taxon>Mycobacteriales</taxon>
        <taxon>Mycobacteriaceae</taxon>
        <taxon>Mycobacterium</taxon>
    </lineage>
</organism>
<sequence length="525" mass="57632">MSLDVPNDAPRHRFMRYVRPPADRTSAQREAGPLFPLRPSTRKLRVAVDVQTLGEPTLELLRVLARDEEVEPLLLVQNDESEPTRWMQALGCRRWYQFTFTTVTETPKFMDSSTVGVSGYEDGRRTLATSGHFFSVYAHLDEVARSEYSDDSGITLADRHRAAALASASGAIGADVIVTAAPTAGRDDAADNDLVVSVTPSQLVPLFGHYLRMTGNPVLTTTKGQLVGGGSFVRTYNATSVADLYLAGIDASVPHLTAIRLMATAGADRDLVESMVAIGLRLSRAAGAVDHLLAALSNGTSSEMHRSDMSETAAEAFDRMLLYLCAAMDRYARVTRTLFDTSLNPDKQRGSLTSVDELRSVIGKFEPTDSSELESLSSYAWVIGQLRNRIHAIPLDTQHQLSRSYGSSTTVAITLNGLEEFEPAVTPLNQDQLDRLGVWKAQSSNPFQPSTYVADIATLATTLFMETLRYLEEFSHFIIRNKTLARVTTQKHPVLGCLADDPRPMPAALPNELLYREMLGWADFG</sequence>
<evidence type="ECO:0000313" key="2">
    <source>
        <dbReference type="Proteomes" id="UP000320513"/>
    </source>
</evidence>
<dbReference type="AlphaFoldDB" id="A0A557XW81"/>
<gene>
    <name evidence="1" type="ORF">FPZ47_10185</name>
</gene>